<dbReference type="Gene3D" id="3.40.50.1000">
    <property type="entry name" value="HAD superfamily/HAD-like"/>
    <property type="match status" value="1"/>
</dbReference>
<reference evidence="2" key="1">
    <citation type="submission" date="2014-05" db="EMBL/GenBank/DDBJ databases">
        <title>The transcriptome of the halophilic microalga Tetraselmis sp. GSL018 isolated from the Great Salt Lake, Utah.</title>
        <authorList>
            <person name="Jinkerson R.E."/>
            <person name="D'Adamo S."/>
            <person name="Posewitz M.C."/>
        </authorList>
    </citation>
    <scope>NUCLEOTIDE SEQUENCE</scope>
    <source>
        <strain evidence="2">GSL018</strain>
    </source>
</reference>
<evidence type="ECO:0000256" key="1">
    <source>
        <dbReference type="SAM" id="MobiDB-lite"/>
    </source>
</evidence>
<dbReference type="InterPro" id="IPR023214">
    <property type="entry name" value="HAD_sf"/>
</dbReference>
<feature type="compositionally biased region" description="Basic and acidic residues" evidence="1">
    <location>
        <begin position="235"/>
        <end position="251"/>
    </location>
</feature>
<proteinExistence type="predicted"/>
<gene>
    <name evidence="2" type="ORF">TSPGSL018_26122</name>
</gene>
<evidence type="ECO:0000313" key="2">
    <source>
        <dbReference type="EMBL" id="JAC61484.1"/>
    </source>
</evidence>
<dbReference type="PANTHER" id="PTHR43885">
    <property type="entry name" value="HALOACID DEHALOGENASE-LIKE HYDROLASE"/>
    <property type="match status" value="1"/>
</dbReference>
<feature type="compositionally biased region" description="Basic and acidic residues" evidence="1">
    <location>
        <begin position="259"/>
        <end position="279"/>
    </location>
</feature>
<name>A0A061QSN0_9CHLO</name>
<protein>
    <submittedName>
        <fullName evidence="2">Uncharacterized protein</fullName>
    </submittedName>
</protein>
<dbReference type="Pfam" id="PF00702">
    <property type="entry name" value="Hydrolase"/>
    <property type="match status" value="1"/>
</dbReference>
<accession>A0A061QSN0</accession>
<dbReference type="SUPFAM" id="SSF56784">
    <property type="entry name" value="HAD-like"/>
    <property type="match status" value="1"/>
</dbReference>
<feature type="region of interest" description="Disordered" evidence="1">
    <location>
        <begin position="211"/>
        <end position="299"/>
    </location>
</feature>
<dbReference type="PANTHER" id="PTHR43885:SF1">
    <property type="entry name" value="SUPERFAMILY HYDROLASE, PUTATIVE (AFU_ORTHOLOGUE AFUA_4G13290)-RELATED"/>
    <property type="match status" value="1"/>
</dbReference>
<dbReference type="InterPro" id="IPR036412">
    <property type="entry name" value="HAD-like_sf"/>
</dbReference>
<organism evidence="2">
    <name type="scientific">Tetraselmis sp. GSL018</name>
    <dbReference type="NCBI Taxonomy" id="582737"/>
    <lineage>
        <taxon>Eukaryota</taxon>
        <taxon>Viridiplantae</taxon>
        <taxon>Chlorophyta</taxon>
        <taxon>core chlorophytes</taxon>
        <taxon>Chlorodendrophyceae</taxon>
        <taxon>Chlorodendrales</taxon>
        <taxon>Chlorodendraceae</taxon>
        <taxon>Tetraselmis</taxon>
    </lineage>
</organism>
<sequence length="306" mass="34284">MAQKILSGSILSPVFKSCFPGLRRLSSQRPVKACAYHRRAKNRTEFPAEQFGSRLGTCRLSATSRIEQPEKAEELASIPFEGVVFDMDGTLTVSNIDFNDMRSRTGISKGDLFTVMESWDGEEEITEAMEVILELEAEARKSLTLKEGLESLLELLKKSKVHVALVTRNTTPSVDAFFSILGAAALLSGSHQGRQICQTRPTSFDRRCQGLGAPPGVPADGRRFDGGRRVRQRRGHSDLPHQGWRQRDRGRLRGRPRRCRTDLRRRDAVRAARPPEGRGCRQRRSARRGGSARDGVLQLPVRLRCH</sequence>
<dbReference type="AlphaFoldDB" id="A0A061QSN0"/>
<dbReference type="EMBL" id="GBEZ01025632">
    <property type="protein sequence ID" value="JAC61484.1"/>
    <property type="molecule type" value="Transcribed_RNA"/>
</dbReference>